<gene>
    <name evidence="2" type="ORF">QTG54_001663</name>
</gene>
<dbReference type="EMBL" id="JATAAI010000002">
    <property type="protein sequence ID" value="KAK1747700.1"/>
    <property type="molecule type" value="Genomic_DNA"/>
</dbReference>
<sequence>MEFTLRNCAEQSSSKSTEETNNNLPPLLHLQLPVSLLSNLSSRSRLLVSREELGQQANDEHPSLTIKVAAGDDTNHKQTSDDERYTLQTETGNSINREWYQSTTKTNVPATKKELQKIGTTNKCYKLLDDPTSIVDLKKIGEKTRRLYKLEQENKKRKEIVRLDGDEVILPPIKRGRVSEKPSQPKKQQVGQKKTAKPPTRKRRRTVDPTVDGWFPDTDDLNRRAVSKDDHSNIGLDPSLIFVLPSNKTALDGWDVQYDSYDLASAGRIKIDRCSNVFRVFVKLQSALVADAAIERSGEWIGLDKESAAIGKDGMKGAAISVSSVPKRIASYLQKIMAINCKVGVSIAETKIEIGIEQQLGNDLTILGKAHAFPTNSSEYKSSVTRYNSLIDLHEKIEMNLGLAMTHTFDPSCMQDPAHRITQSVSNWILDEIDFIGKLLKESRHANNFWSKSKVSDNAGMVV</sequence>
<feature type="compositionally biased region" description="Low complexity" evidence="1">
    <location>
        <begin position="12"/>
        <end position="24"/>
    </location>
</feature>
<comment type="caution">
    <text evidence="2">The sequence shown here is derived from an EMBL/GenBank/DDBJ whole genome shotgun (WGS) entry which is preliminary data.</text>
</comment>
<evidence type="ECO:0000313" key="2">
    <source>
        <dbReference type="EMBL" id="KAK1747700.1"/>
    </source>
</evidence>
<feature type="compositionally biased region" description="Polar residues" evidence="1">
    <location>
        <begin position="181"/>
        <end position="192"/>
    </location>
</feature>
<feature type="region of interest" description="Disordered" evidence="1">
    <location>
        <begin position="172"/>
        <end position="214"/>
    </location>
</feature>
<evidence type="ECO:0000256" key="1">
    <source>
        <dbReference type="SAM" id="MobiDB-lite"/>
    </source>
</evidence>
<accession>A0AAD8YLT7</accession>
<keyword evidence="3" id="KW-1185">Reference proteome</keyword>
<dbReference type="AlphaFoldDB" id="A0AAD8YLT7"/>
<dbReference type="Proteomes" id="UP001224775">
    <property type="component" value="Unassembled WGS sequence"/>
</dbReference>
<proteinExistence type="predicted"/>
<feature type="compositionally biased region" description="Basic residues" evidence="1">
    <location>
        <begin position="194"/>
        <end position="205"/>
    </location>
</feature>
<organism evidence="2 3">
    <name type="scientific">Skeletonema marinoi</name>
    <dbReference type="NCBI Taxonomy" id="267567"/>
    <lineage>
        <taxon>Eukaryota</taxon>
        <taxon>Sar</taxon>
        <taxon>Stramenopiles</taxon>
        <taxon>Ochrophyta</taxon>
        <taxon>Bacillariophyta</taxon>
        <taxon>Coscinodiscophyceae</taxon>
        <taxon>Thalassiosirophycidae</taxon>
        <taxon>Thalassiosirales</taxon>
        <taxon>Skeletonemataceae</taxon>
        <taxon>Skeletonema</taxon>
        <taxon>Skeletonema marinoi-dohrnii complex</taxon>
    </lineage>
</organism>
<protein>
    <submittedName>
        <fullName evidence="2">Uncharacterized protein</fullName>
    </submittedName>
</protein>
<reference evidence="2" key="1">
    <citation type="submission" date="2023-06" db="EMBL/GenBank/DDBJ databases">
        <title>Survivors Of The Sea: Transcriptome response of Skeletonema marinoi to long-term dormancy.</title>
        <authorList>
            <person name="Pinder M.I.M."/>
            <person name="Kourtchenko O."/>
            <person name="Robertson E.K."/>
            <person name="Larsson T."/>
            <person name="Maumus F."/>
            <person name="Osuna-Cruz C.M."/>
            <person name="Vancaester E."/>
            <person name="Stenow R."/>
            <person name="Vandepoele K."/>
            <person name="Ploug H."/>
            <person name="Bruchert V."/>
            <person name="Godhe A."/>
            <person name="Topel M."/>
        </authorList>
    </citation>
    <scope>NUCLEOTIDE SEQUENCE</scope>
    <source>
        <strain evidence="2">R05AC</strain>
    </source>
</reference>
<feature type="region of interest" description="Disordered" evidence="1">
    <location>
        <begin position="1"/>
        <end position="24"/>
    </location>
</feature>
<name>A0AAD8YLT7_9STRA</name>
<evidence type="ECO:0000313" key="3">
    <source>
        <dbReference type="Proteomes" id="UP001224775"/>
    </source>
</evidence>